<accession>A0A818NZF7</accession>
<dbReference type="Pfam" id="PF12894">
    <property type="entry name" value="ANAPC4_WD40"/>
    <property type="match status" value="1"/>
</dbReference>
<name>A0A818NZF7_9BILA</name>
<evidence type="ECO:0000313" key="3">
    <source>
        <dbReference type="EMBL" id="CAF0855190.1"/>
    </source>
</evidence>
<dbReference type="PROSITE" id="PS00028">
    <property type="entry name" value="ZINC_FINGER_C2H2_1"/>
    <property type="match status" value="1"/>
</dbReference>
<dbReference type="PANTHER" id="PTHR14435">
    <property type="entry name" value="ZINC FINGER PROTEIN 106"/>
    <property type="match status" value="1"/>
</dbReference>
<keyword evidence="1" id="KW-0863">Zinc-finger</keyword>
<dbReference type="InterPro" id="IPR024977">
    <property type="entry name" value="Apc4-like_WD40_dom"/>
</dbReference>
<protein>
    <recommendedName>
        <fullName evidence="2">C2H2-type domain-containing protein</fullName>
    </recommendedName>
</protein>
<dbReference type="Gene3D" id="2.130.10.10">
    <property type="entry name" value="YVTN repeat-like/Quinoprotein amine dehydrogenase"/>
    <property type="match status" value="2"/>
</dbReference>
<evidence type="ECO:0000313" key="5">
    <source>
        <dbReference type="EMBL" id="CAF3615258.1"/>
    </source>
</evidence>
<dbReference type="InterPro" id="IPR042622">
    <property type="entry name" value="Znf106"/>
</dbReference>
<dbReference type="GO" id="GO:0017124">
    <property type="term" value="F:SH3 domain binding"/>
    <property type="evidence" value="ECO:0007669"/>
    <property type="project" value="TreeGrafter"/>
</dbReference>
<dbReference type="Proteomes" id="UP000663823">
    <property type="component" value="Unassembled WGS sequence"/>
</dbReference>
<dbReference type="InterPro" id="IPR036322">
    <property type="entry name" value="WD40_repeat_dom_sf"/>
</dbReference>
<dbReference type="Proteomes" id="UP000663882">
    <property type="component" value="Unassembled WGS sequence"/>
</dbReference>
<dbReference type="GO" id="GO:0008270">
    <property type="term" value="F:zinc ion binding"/>
    <property type="evidence" value="ECO:0007669"/>
    <property type="project" value="UniProtKB-KW"/>
</dbReference>
<evidence type="ECO:0000259" key="2">
    <source>
        <dbReference type="PROSITE" id="PS50157"/>
    </source>
</evidence>
<dbReference type="InterPro" id="IPR015943">
    <property type="entry name" value="WD40/YVTN_repeat-like_dom_sf"/>
</dbReference>
<organism evidence="5 6">
    <name type="scientific">Rotaria sordida</name>
    <dbReference type="NCBI Taxonomy" id="392033"/>
    <lineage>
        <taxon>Eukaryota</taxon>
        <taxon>Metazoa</taxon>
        <taxon>Spiralia</taxon>
        <taxon>Gnathifera</taxon>
        <taxon>Rotifera</taxon>
        <taxon>Eurotatoria</taxon>
        <taxon>Bdelloidea</taxon>
        <taxon>Philodinida</taxon>
        <taxon>Philodinidae</taxon>
        <taxon>Rotaria</taxon>
    </lineage>
</organism>
<feature type="domain" description="C2H2-type" evidence="2">
    <location>
        <begin position="523"/>
        <end position="553"/>
    </location>
</feature>
<sequence length="622" mass="70748">MSEMEVTAGNTTRSSVTTASSSSISCTFLGSLSSRRGRDILSQLCLQIAQQSKLQHHFVERKDMDKMTRKLFNKSIKNTMNHSRSINLQKKSEQTMPLEMKVFFVRDQLERISDEQKVDNDLSYELITISGPQLIDFLLGTCGGLFRTTARSSVGHEILGNVLKRRRPGNNDLLLSTKITSIQYHPPINYYKVWRMMHRRRLGKTYQRTKYQQPRAGIIMTKHQSPIVCLRMYRGLLYSCSLNGQVRFYQIQTLNEHPRHQTIFTPNGGSQTLQVAHCKRFSGTILCVAGFDQTVRLYRDHPLHEPKGEITLAAPVHCTAVKFHILMVGLGSGEVAFISLKKMCVIHTIKCSPYVVSAVAATRDPDGRHLLIASSFDGSIVVISLLNEQRRLTLTGHTKSPRQLIVDSTHHFLYSCSADKKIIVHNFLNGTIIYEYKEFGKAVTNIAMNQQQHLLIASSLDGLIKIFNIQTHELIQQLTTSTSQSIISMIFKNNLVLINIRLVYCGMESGIIEVLQCDINQVYRCEYASCRQPFSRREDVFIHARLFHVQHSSTIQRCLWKQCMKWVPLKKFSDHLRAHTDNLILETKQESSVPSTPTTPTNSYGFSSDSLITNYSSKTVII</sequence>
<evidence type="ECO:0000313" key="6">
    <source>
        <dbReference type="Proteomes" id="UP000663874"/>
    </source>
</evidence>
<keyword evidence="1" id="KW-0862">Zinc</keyword>
<dbReference type="SMART" id="SM00320">
    <property type="entry name" value="WD40"/>
    <property type="match status" value="5"/>
</dbReference>
<dbReference type="PANTHER" id="PTHR14435:SF2">
    <property type="entry name" value="ZINC FINGER PROTEIN 106"/>
    <property type="match status" value="1"/>
</dbReference>
<dbReference type="GO" id="GO:0016020">
    <property type="term" value="C:membrane"/>
    <property type="evidence" value="ECO:0007669"/>
    <property type="project" value="TreeGrafter"/>
</dbReference>
<dbReference type="GO" id="GO:0005829">
    <property type="term" value="C:cytosol"/>
    <property type="evidence" value="ECO:0007669"/>
    <property type="project" value="TreeGrafter"/>
</dbReference>
<dbReference type="EMBL" id="CAJNOO010000203">
    <property type="protein sequence ID" value="CAF0855190.1"/>
    <property type="molecule type" value="Genomic_DNA"/>
</dbReference>
<comment type="caution">
    <text evidence="5">The sequence shown here is derived from an EMBL/GenBank/DDBJ whole genome shotgun (WGS) entry which is preliminary data.</text>
</comment>
<dbReference type="InterPro" id="IPR001680">
    <property type="entry name" value="WD40_rpt"/>
</dbReference>
<dbReference type="Proteomes" id="UP000663874">
    <property type="component" value="Unassembled WGS sequence"/>
</dbReference>
<dbReference type="PROSITE" id="PS50157">
    <property type="entry name" value="ZINC_FINGER_C2H2_2"/>
    <property type="match status" value="1"/>
</dbReference>
<keyword evidence="1" id="KW-0479">Metal-binding</keyword>
<reference evidence="5" key="1">
    <citation type="submission" date="2021-02" db="EMBL/GenBank/DDBJ databases">
        <authorList>
            <person name="Nowell W R."/>
        </authorList>
    </citation>
    <scope>NUCLEOTIDE SEQUENCE</scope>
</reference>
<proteinExistence type="predicted"/>
<dbReference type="InterPro" id="IPR013087">
    <property type="entry name" value="Znf_C2H2_type"/>
</dbReference>
<dbReference type="OrthoDB" id="10002522at2759"/>
<dbReference type="GO" id="GO:0003723">
    <property type="term" value="F:RNA binding"/>
    <property type="evidence" value="ECO:0007669"/>
    <property type="project" value="InterPro"/>
</dbReference>
<dbReference type="SUPFAM" id="SSF50978">
    <property type="entry name" value="WD40 repeat-like"/>
    <property type="match status" value="1"/>
</dbReference>
<dbReference type="EMBL" id="CAJOAX010000391">
    <property type="protein sequence ID" value="CAF3581115.1"/>
    <property type="molecule type" value="Genomic_DNA"/>
</dbReference>
<evidence type="ECO:0000256" key="1">
    <source>
        <dbReference type="PROSITE-ProRule" id="PRU00042"/>
    </source>
</evidence>
<dbReference type="AlphaFoldDB" id="A0A818NZF7"/>
<dbReference type="EMBL" id="CAJOBE010000292">
    <property type="protein sequence ID" value="CAF3615258.1"/>
    <property type="molecule type" value="Genomic_DNA"/>
</dbReference>
<evidence type="ECO:0000313" key="4">
    <source>
        <dbReference type="EMBL" id="CAF3581115.1"/>
    </source>
</evidence>
<gene>
    <name evidence="5" type="ORF">FNK824_LOCUS4119</name>
    <name evidence="4" type="ORF">OTI717_LOCUS5812</name>
    <name evidence="3" type="ORF">RFH988_LOCUS6671</name>
</gene>